<dbReference type="Gene3D" id="3.40.600.10">
    <property type="entry name" value="DNA mismatch repair MutH/Restriction endonuclease, type II"/>
    <property type="match status" value="1"/>
</dbReference>
<dbReference type="Proteomes" id="UP000310249">
    <property type="component" value="Unassembled WGS sequence"/>
</dbReference>
<evidence type="ECO:0000256" key="2">
    <source>
        <dbReference type="ARBA" id="ARBA00022759"/>
    </source>
</evidence>
<proteinExistence type="predicted"/>
<dbReference type="AlphaFoldDB" id="A0A5S3WKY4"/>
<reference evidence="5 6" key="1">
    <citation type="submission" date="2018-01" db="EMBL/GenBank/DDBJ databases">
        <authorList>
            <person name="Paulsen S."/>
            <person name="Gram L.K."/>
        </authorList>
    </citation>
    <scope>NUCLEOTIDE SEQUENCE [LARGE SCALE GENOMIC DNA]</scope>
    <source>
        <strain evidence="5 6">S2676</strain>
    </source>
</reference>
<protein>
    <recommendedName>
        <fullName evidence="4">Type II restriction enzyme NaeI domain-containing protein</fullName>
    </recommendedName>
</protein>
<dbReference type="SUPFAM" id="SSF52980">
    <property type="entry name" value="Restriction endonuclease-like"/>
    <property type="match status" value="1"/>
</dbReference>
<dbReference type="GO" id="GO:0003677">
    <property type="term" value="F:DNA binding"/>
    <property type="evidence" value="ECO:0007669"/>
    <property type="project" value="InterPro"/>
</dbReference>
<dbReference type="RefSeq" id="WP_138552988.1">
    <property type="nucleotide sequence ID" value="NZ_PNCH01000054.1"/>
</dbReference>
<dbReference type="InterPro" id="IPR037057">
    <property type="entry name" value="DNA_rep_MutH/T2_RE_sf"/>
</dbReference>
<feature type="domain" description="Type II restriction enzyme NaeI" evidence="4">
    <location>
        <begin position="43"/>
        <end position="279"/>
    </location>
</feature>
<gene>
    <name evidence="5" type="ORF">CWB99_14235</name>
</gene>
<dbReference type="InterPro" id="IPR011335">
    <property type="entry name" value="Restrct_endonuc-II-like"/>
</dbReference>
<dbReference type="GO" id="GO:0009036">
    <property type="term" value="F:type II site-specific deoxyribonuclease activity"/>
    <property type="evidence" value="ECO:0007669"/>
    <property type="project" value="InterPro"/>
</dbReference>
<dbReference type="Gene3D" id="1.10.10.10">
    <property type="entry name" value="Winged helix-like DNA-binding domain superfamily/Winged helix DNA-binding domain"/>
    <property type="match status" value="1"/>
</dbReference>
<evidence type="ECO:0000256" key="1">
    <source>
        <dbReference type="ARBA" id="ARBA00022722"/>
    </source>
</evidence>
<keyword evidence="2" id="KW-0255">Endonuclease</keyword>
<dbReference type="InterPro" id="IPR015210">
    <property type="entry name" value="NaeI"/>
</dbReference>
<dbReference type="InterPro" id="IPR036388">
    <property type="entry name" value="WH-like_DNA-bd_sf"/>
</dbReference>
<evidence type="ECO:0000259" key="4">
    <source>
        <dbReference type="Pfam" id="PF09126"/>
    </source>
</evidence>
<keyword evidence="3" id="KW-0378">Hydrolase</keyword>
<comment type="caution">
    <text evidence="5">The sequence shown here is derived from an EMBL/GenBank/DDBJ whole genome shotgun (WGS) entry which is preliminary data.</text>
</comment>
<dbReference type="EMBL" id="PNCI01000031">
    <property type="protein sequence ID" value="TMP27610.1"/>
    <property type="molecule type" value="Genomic_DNA"/>
</dbReference>
<dbReference type="Pfam" id="PF09126">
    <property type="entry name" value="NaeI"/>
    <property type="match status" value="1"/>
</dbReference>
<keyword evidence="1" id="KW-0540">Nuclease</keyword>
<organism evidence="5 6">
    <name type="scientific">Pseudoalteromonas rubra</name>
    <dbReference type="NCBI Taxonomy" id="43658"/>
    <lineage>
        <taxon>Bacteria</taxon>
        <taxon>Pseudomonadati</taxon>
        <taxon>Pseudomonadota</taxon>
        <taxon>Gammaproteobacteria</taxon>
        <taxon>Alteromonadales</taxon>
        <taxon>Pseudoalteromonadaceae</taxon>
        <taxon>Pseudoalteromonas</taxon>
    </lineage>
</organism>
<dbReference type="GO" id="GO:0009307">
    <property type="term" value="P:DNA restriction-modification system"/>
    <property type="evidence" value="ECO:0007669"/>
    <property type="project" value="InterPro"/>
</dbReference>
<name>A0A5S3WKY4_9GAMM</name>
<evidence type="ECO:0000313" key="6">
    <source>
        <dbReference type="Proteomes" id="UP000310249"/>
    </source>
</evidence>
<accession>A0A5S3WKY4</accession>
<evidence type="ECO:0000313" key="5">
    <source>
        <dbReference type="EMBL" id="TMP27610.1"/>
    </source>
</evidence>
<sequence>MNLKRNSYLEAYLKAHPENERLISVFNFFAEYSDSDSDLEAIVGGILRNALDEVIDMPRTNRYSIDELEKTEKTYIGTKVEIVFRDTFGLGKGRKLDLLIGEKEVDVKNTIGSNWTIPSEAVDEICILLLSNDSKSFFQFGLIICRDRVLNKGKNRDGKRTISKEGKNEILWLVKDGQLPRNFFLHLSDSARREILEPRGGSTRLANLFRRFQNELIGRRLVECVAQQKDYMKRIRGNGGARDILALEGLTVLWGGNREDKAKLENLGFTGVTTEHFVCVSDS</sequence>
<evidence type="ECO:0000256" key="3">
    <source>
        <dbReference type="ARBA" id="ARBA00022801"/>
    </source>
</evidence>
<dbReference type="OrthoDB" id="9179812at2"/>
<reference evidence="6" key="2">
    <citation type="submission" date="2019-06" db="EMBL/GenBank/DDBJ databases">
        <title>Co-occurence of chitin degradation, pigmentation and bioactivity in marine Pseudoalteromonas.</title>
        <authorList>
            <person name="Sonnenschein E.C."/>
            <person name="Bech P.K."/>
        </authorList>
    </citation>
    <scope>NUCLEOTIDE SEQUENCE [LARGE SCALE GENOMIC DNA]</scope>
    <source>
        <strain evidence="6">S2676</strain>
    </source>
</reference>
<dbReference type="CDD" id="cd22338">
    <property type="entry name" value="NaeI-like"/>
    <property type="match status" value="1"/>
</dbReference>